<evidence type="ECO:0000256" key="3">
    <source>
        <dbReference type="PROSITE-ProRule" id="PRU00708"/>
    </source>
</evidence>
<evidence type="ECO:0000259" key="4">
    <source>
        <dbReference type="Pfam" id="PF14432"/>
    </source>
</evidence>
<feature type="repeat" description="PPR" evidence="3">
    <location>
        <begin position="297"/>
        <end position="331"/>
    </location>
</feature>
<dbReference type="FunFam" id="1.25.40.10:FF:000366">
    <property type="entry name" value="Pentatricopeptide (PPR) repeat-containing protein"/>
    <property type="match status" value="1"/>
</dbReference>
<dbReference type="EMBL" id="QGNW01001107">
    <property type="protein sequence ID" value="RVW55785.1"/>
    <property type="molecule type" value="Genomic_DNA"/>
</dbReference>
<sequence length="836" mass="92701">MASSLCLPTLLSATQIKEADPMTKDSCLNESLRCCKTLNQLKQLHCQITKNGLDQIPSTLTKLVNAGAEIASPESLDYAQKAFELFKEDVRSDDALFMLNSLIRGYSSAGLGGEAILLYVRMLVLGVTPNHYTFPFVLSGCTKIAAFCEGIQVHGSVVKMGLEEDVFIQNCLIHFYAECGHMDHGRKVFEGMSERNVVSWTSLICGYARGDRPKEAVSLFFEMVEAGIRPSSVTMVCVISACAKLRDLDMGERVCAYIGELGLKLNKVMVNALVDMYMKCGAIDAAKRLFDECVDRNLVLYNTILSNYARQGLAREALAILDEMLQQGPRPDRVTMLSAISASAQLVDLFYGKACHGYVIRNGLEGWDSIGNVIIDMYMKCGKPEMACRVFDLMSNKTLVSWNSLTAGFIRNGVVESAWEVFNQIPERNAVFWNTMISGLVQKSLFEDAIELFREMQGEGIKADRVTMMGIASACGYLGAPELAKWVHTYIEKNGIPCDMRLNTALVDMFARCGDPQSAMQVFNKMTERDVSAWTAAIGTMAMEGNGEGATGLFNQMLLQGVKPDVVLFVQVLTACSHGGLVEQGLHIFSLMEDHGISPQIEHYGCMVDLLGRAGLLREAFDLIKRMPMEPNDVVWGSLLAACRVHKNVEMATYAAERINELAPQRAGVHVLLSNIYASAGKWTDVARVRLNLREKGVRKVPGSSSVQVNGVIHEFTSGDESHPEMTHIALMLQEMNCRFSDAGHIPDLSNVLLDVDEQEKEYLLSRHSEKLAIAFGLIATGRSMPIRVVKNLRMCSDCHSFAKMASIIYNREIIVRDNNRFHFFRQGLCSCCDYW</sequence>
<dbReference type="Gene3D" id="1.25.40.10">
    <property type="entry name" value="Tetratricopeptide repeat domain"/>
    <property type="match status" value="5"/>
</dbReference>
<dbReference type="Pfam" id="PF01535">
    <property type="entry name" value="PPR"/>
    <property type="match status" value="4"/>
</dbReference>
<dbReference type="Proteomes" id="UP000288805">
    <property type="component" value="Unassembled WGS sequence"/>
</dbReference>
<dbReference type="FunFam" id="1.25.40.10:FF:001238">
    <property type="entry name" value="Pentatricopeptide repeat-containing protein At3g22690"/>
    <property type="match status" value="1"/>
</dbReference>
<dbReference type="InterPro" id="IPR046848">
    <property type="entry name" value="E_motif"/>
</dbReference>
<protein>
    <submittedName>
        <fullName evidence="5">Pentatricopeptide repeat-containing protein</fullName>
    </submittedName>
</protein>
<evidence type="ECO:0000313" key="5">
    <source>
        <dbReference type="EMBL" id="RVW55785.1"/>
    </source>
</evidence>
<accession>A0A438F709</accession>
<dbReference type="AlphaFoldDB" id="A0A438F709"/>
<name>A0A438F709_VITVI</name>
<dbReference type="NCBIfam" id="TIGR00756">
    <property type="entry name" value="PPR"/>
    <property type="match status" value="7"/>
</dbReference>
<dbReference type="GO" id="GO:0008270">
    <property type="term" value="F:zinc ion binding"/>
    <property type="evidence" value="ECO:0007669"/>
    <property type="project" value="InterPro"/>
</dbReference>
<evidence type="ECO:0000313" key="6">
    <source>
        <dbReference type="Proteomes" id="UP000288805"/>
    </source>
</evidence>
<reference evidence="5 6" key="1">
    <citation type="journal article" date="2018" name="PLoS Genet.">
        <title>Population sequencing reveals clonal diversity and ancestral inbreeding in the grapevine cultivar Chardonnay.</title>
        <authorList>
            <person name="Roach M.J."/>
            <person name="Johnson D.L."/>
            <person name="Bohlmann J."/>
            <person name="van Vuuren H.J."/>
            <person name="Jones S.J."/>
            <person name="Pretorius I.S."/>
            <person name="Schmidt S.A."/>
            <person name="Borneman A.R."/>
        </authorList>
    </citation>
    <scope>NUCLEOTIDE SEQUENCE [LARGE SCALE GENOMIC DNA]</scope>
    <source>
        <strain evidence="6">cv. Chardonnay</strain>
        <tissue evidence="5">Leaf</tissue>
    </source>
</reference>
<feature type="repeat" description="PPR" evidence="3">
    <location>
        <begin position="95"/>
        <end position="129"/>
    </location>
</feature>
<dbReference type="Pfam" id="PF20431">
    <property type="entry name" value="E_motif"/>
    <property type="match status" value="1"/>
</dbReference>
<dbReference type="PANTHER" id="PTHR47926:SF436">
    <property type="entry name" value="PENTATRICOPEPTIDE REPEAT-CONTAINING PROTEIN ELI1, CHLOROPLASTIC-LIKE ISOFORM X2"/>
    <property type="match status" value="1"/>
</dbReference>
<feature type="repeat" description="PPR" evidence="3">
    <location>
        <begin position="565"/>
        <end position="599"/>
    </location>
</feature>
<organism evidence="5 6">
    <name type="scientific">Vitis vinifera</name>
    <name type="common">Grape</name>
    <dbReference type="NCBI Taxonomy" id="29760"/>
    <lineage>
        <taxon>Eukaryota</taxon>
        <taxon>Viridiplantae</taxon>
        <taxon>Streptophyta</taxon>
        <taxon>Embryophyta</taxon>
        <taxon>Tracheophyta</taxon>
        <taxon>Spermatophyta</taxon>
        <taxon>Magnoliopsida</taxon>
        <taxon>eudicotyledons</taxon>
        <taxon>Gunneridae</taxon>
        <taxon>Pentapetalae</taxon>
        <taxon>rosids</taxon>
        <taxon>Vitales</taxon>
        <taxon>Vitaceae</taxon>
        <taxon>Viteae</taxon>
        <taxon>Vitis</taxon>
    </lineage>
</organism>
<feature type="domain" description="DYW" evidence="4">
    <location>
        <begin position="744"/>
        <end position="836"/>
    </location>
</feature>
<comment type="caution">
    <text evidence="5">The sequence shown here is derived from an EMBL/GenBank/DDBJ whole genome shotgun (WGS) entry which is preliminary data.</text>
</comment>
<dbReference type="Pfam" id="PF14432">
    <property type="entry name" value="DYW_deaminase"/>
    <property type="match status" value="1"/>
</dbReference>
<dbReference type="GO" id="GO:0003729">
    <property type="term" value="F:mRNA binding"/>
    <property type="evidence" value="ECO:0007669"/>
    <property type="project" value="UniProtKB-ARBA"/>
</dbReference>
<dbReference type="FunFam" id="1.25.40.10:FF:000557">
    <property type="entry name" value="Pentatricopeptide repeat-containing protein, chloroplastic"/>
    <property type="match status" value="1"/>
</dbReference>
<dbReference type="Pfam" id="PF13041">
    <property type="entry name" value="PPR_2"/>
    <property type="match status" value="3"/>
</dbReference>
<dbReference type="Pfam" id="PF13812">
    <property type="entry name" value="PPR_3"/>
    <property type="match status" value="1"/>
</dbReference>
<dbReference type="InterPro" id="IPR002885">
    <property type="entry name" value="PPR_rpt"/>
</dbReference>
<dbReference type="InterPro" id="IPR011990">
    <property type="entry name" value="TPR-like_helical_dom_sf"/>
</dbReference>
<proteinExistence type="inferred from homology"/>
<dbReference type="PROSITE" id="PS51375">
    <property type="entry name" value="PPR"/>
    <property type="match status" value="7"/>
</dbReference>
<dbReference type="FunFam" id="1.25.40.10:FF:000954">
    <property type="entry name" value="LOW protein: PPR containing-like protein"/>
    <property type="match status" value="1"/>
</dbReference>
<keyword evidence="2" id="KW-0677">Repeat</keyword>
<dbReference type="PANTHER" id="PTHR47926">
    <property type="entry name" value="PENTATRICOPEPTIDE REPEAT-CONTAINING PROTEIN"/>
    <property type="match status" value="1"/>
</dbReference>
<dbReference type="GO" id="GO:0009451">
    <property type="term" value="P:RNA modification"/>
    <property type="evidence" value="ECO:0007669"/>
    <property type="project" value="InterPro"/>
</dbReference>
<gene>
    <name evidence="5" type="primary">PCMP-H56_2</name>
    <name evidence="5" type="ORF">CK203_075765</name>
</gene>
<dbReference type="InterPro" id="IPR046960">
    <property type="entry name" value="PPR_At4g14850-like_plant"/>
</dbReference>
<feature type="repeat" description="PPR" evidence="3">
    <location>
        <begin position="398"/>
        <end position="428"/>
    </location>
</feature>
<evidence type="ECO:0000256" key="2">
    <source>
        <dbReference type="ARBA" id="ARBA00022737"/>
    </source>
</evidence>
<dbReference type="FunFam" id="1.25.40.10:FF:000031">
    <property type="entry name" value="Pentatricopeptide repeat-containing protein mitochondrial"/>
    <property type="match status" value="1"/>
</dbReference>
<evidence type="ECO:0000256" key="1">
    <source>
        <dbReference type="ARBA" id="ARBA00006643"/>
    </source>
</evidence>
<comment type="similarity">
    <text evidence="1">Belongs to the PPR family. PCMP-H subfamily.</text>
</comment>
<feature type="repeat" description="PPR" evidence="3">
    <location>
        <begin position="429"/>
        <end position="463"/>
    </location>
</feature>
<feature type="repeat" description="PPR" evidence="3">
    <location>
        <begin position="499"/>
        <end position="533"/>
    </location>
</feature>
<feature type="repeat" description="PPR" evidence="3">
    <location>
        <begin position="196"/>
        <end position="230"/>
    </location>
</feature>
<dbReference type="InterPro" id="IPR032867">
    <property type="entry name" value="DYW_dom"/>
</dbReference>
<dbReference type="FunFam" id="1.25.40.10:FF:000436">
    <property type="entry name" value="Pentatricopeptide repeat-containing protein At5g39350 family"/>
    <property type="match status" value="1"/>
</dbReference>